<reference evidence="1" key="1">
    <citation type="submission" date="2021-05" db="EMBL/GenBank/DDBJ databases">
        <authorList>
            <person name="Alioto T."/>
            <person name="Alioto T."/>
            <person name="Gomez Garrido J."/>
        </authorList>
    </citation>
    <scope>NUCLEOTIDE SEQUENCE</scope>
</reference>
<dbReference type="AlphaFoldDB" id="A0A8D8CCF1"/>
<proteinExistence type="predicted"/>
<accession>A0A8D8CCF1</accession>
<protein>
    <submittedName>
        <fullName evidence="1">(northern house mosquito) hypothetical protein</fullName>
    </submittedName>
</protein>
<organism evidence="1">
    <name type="scientific">Culex pipiens</name>
    <name type="common">House mosquito</name>
    <dbReference type="NCBI Taxonomy" id="7175"/>
    <lineage>
        <taxon>Eukaryota</taxon>
        <taxon>Metazoa</taxon>
        <taxon>Ecdysozoa</taxon>
        <taxon>Arthropoda</taxon>
        <taxon>Hexapoda</taxon>
        <taxon>Insecta</taxon>
        <taxon>Pterygota</taxon>
        <taxon>Neoptera</taxon>
        <taxon>Endopterygota</taxon>
        <taxon>Diptera</taxon>
        <taxon>Nematocera</taxon>
        <taxon>Culicoidea</taxon>
        <taxon>Culicidae</taxon>
        <taxon>Culicinae</taxon>
        <taxon>Culicini</taxon>
        <taxon>Culex</taxon>
        <taxon>Culex</taxon>
    </lineage>
</organism>
<name>A0A8D8CCF1_CULPI</name>
<dbReference type="EMBL" id="HBUE01110439">
    <property type="protein sequence ID" value="CAG6488608.1"/>
    <property type="molecule type" value="Transcribed_RNA"/>
</dbReference>
<dbReference type="EMBL" id="HBUE01110429">
    <property type="protein sequence ID" value="CAG6488600.1"/>
    <property type="molecule type" value="Transcribed_RNA"/>
</dbReference>
<evidence type="ECO:0000313" key="1">
    <source>
        <dbReference type="EMBL" id="CAG6488602.1"/>
    </source>
</evidence>
<sequence length="227" mass="24629">MKLLLRPLVRDVVSSSRVASSRHSTEGTLVGAEREPVRVTLAGTGSRWGTPSSSSAYRSYRVATVAVHRSRSVPLPPPPAIWTPAKCELCRCSRSATVVLTRPSVVTRTVGSPVKTTMLFNVSFRSALGRDGGELQLARRTSPGSYRLCSVHRVGPLSGSSTTCIWRCPVAVEKSGASAVTSQEKFPDSPNPMFRITTWLAFERDRSTLMPGKGKIFFSGYSLGENR</sequence>
<dbReference type="EMBL" id="HBUE01110431">
    <property type="protein sequence ID" value="CAG6488602.1"/>
    <property type="molecule type" value="Transcribed_RNA"/>
</dbReference>